<feature type="transmembrane region" description="Helical" evidence="1">
    <location>
        <begin position="353"/>
        <end position="375"/>
    </location>
</feature>
<dbReference type="SUPFAM" id="SSF109604">
    <property type="entry name" value="HD-domain/PDEase-like"/>
    <property type="match status" value="1"/>
</dbReference>
<feature type="transmembrane region" description="Helical" evidence="1">
    <location>
        <begin position="329"/>
        <end position="346"/>
    </location>
</feature>
<dbReference type="Gene3D" id="1.10.3210.10">
    <property type="entry name" value="Hypothetical protein af1432"/>
    <property type="match status" value="1"/>
</dbReference>
<keyword evidence="1" id="KW-0812">Transmembrane</keyword>
<dbReference type="EMBL" id="JABMKV010000001">
    <property type="protein sequence ID" value="NQX30567.1"/>
    <property type="molecule type" value="Genomic_DNA"/>
</dbReference>
<sequence length="691" mass="79200">MAKIRKNPKVLYRKYSSNIKYVMMVVCVFVITLYLPKQPRFRYEFEKGKTWMNKDLISPFSFAILKTSPQVVIDKKDALNNVLPIYKYDEDVFKGQSEAFLNEFDVKWKSNAFAENEKEGAKQAAYKMLELVYKKGIIGLTAKHQKDGKNYDFSLLNNNVSIKSNSQDVFTVESALDYFKSNYRSINARVKDAVIDLVESHLKPNIIFDEELTLTVQNSTLNSLSTTKGMVQKGELIVAKGNIIDDEVYQKLLSYKDAYEAQTKTIGDNRLVYLGQVLLVGFIITLLMVFLFLFRKDIFADNRQLSLLLLVITSMLLALTWAIKLNLPSLYYIPFCIVPIIIRILFDTRLALNLHLLVILVAGFFVPNSFEFVFYQTTAGMVAIYSIKNLIKREQLLVSAFFILAAYFVSFVGIALLREGSIKQIEWMNFLPFIFSVLLSLLAYPLIYAFERVFGITSDVALIELTNTNNKLLRELAFKAPGTFQHSLQVANLAEAAIFKIGGNSLLVRAGALYHDIGKMENPQYFIENQNTSTSPHDKLPYEQSAQIIIKHVHKGIEITRKHKLPENVIDFIRTHHGNTRVDYFYQSFLKNSPEKFVDENIFRYPGPIPFSKETGVLMLADSVEAASRSLKNPDAQSINDLVERIINYKLEQDQLDNCDLTLKDLETIKLIFKTMLMSIYHVRIDYLQTT</sequence>
<dbReference type="Pfam" id="PF07698">
    <property type="entry name" value="7TM-7TMR_HD"/>
    <property type="match status" value="1"/>
</dbReference>
<dbReference type="InterPro" id="IPR011621">
    <property type="entry name" value="Metal-dep_PHydrolase_7TM_intra"/>
</dbReference>
<proteinExistence type="predicted"/>
<dbReference type="InterPro" id="IPR011624">
    <property type="entry name" value="Metal-dep_PHydrolase_7TM_extra"/>
</dbReference>
<keyword evidence="4" id="KW-1185">Reference proteome</keyword>
<reference evidence="3 4" key="1">
    <citation type="submission" date="2020-05" db="EMBL/GenBank/DDBJ databases">
        <title>Description of Pedobacter foliorum sp. nov.</title>
        <authorList>
            <person name="Qi S."/>
            <person name="Carlier A."/>
            <person name="Cnockaert M."/>
            <person name="Vandamme P."/>
        </authorList>
    </citation>
    <scope>NUCLEOTIDE SEQUENCE [LARGE SCALE GENOMIC DNA]</scope>
    <source>
        <strain evidence="3 4">LMG 31300</strain>
    </source>
</reference>
<dbReference type="SMART" id="SM00471">
    <property type="entry name" value="HDc"/>
    <property type="match status" value="1"/>
</dbReference>
<dbReference type="PANTHER" id="PTHR36442:SF1">
    <property type="entry name" value="CYCLIC-DI-AMP PHOSPHODIESTERASE PGPH"/>
    <property type="match status" value="1"/>
</dbReference>
<feature type="transmembrane region" description="Helical" evidence="1">
    <location>
        <begin position="429"/>
        <end position="450"/>
    </location>
</feature>
<organism evidence="3 4">
    <name type="scientific">Pedobacter boryungensis</name>
    <dbReference type="NCBI Taxonomy" id="869962"/>
    <lineage>
        <taxon>Bacteria</taxon>
        <taxon>Pseudomonadati</taxon>
        <taxon>Bacteroidota</taxon>
        <taxon>Sphingobacteriia</taxon>
        <taxon>Sphingobacteriales</taxon>
        <taxon>Sphingobacteriaceae</taxon>
        <taxon>Pedobacter</taxon>
    </lineage>
</organism>
<dbReference type="NCBIfam" id="TIGR00277">
    <property type="entry name" value="HDIG"/>
    <property type="match status" value="1"/>
</dbReference>
<dbReference type="Proteomes" id="UP000762110">
    <property type="component" value="Unassembled WGS sequence"/>
</dbReference>
<keyword evidence="1" id="KW-1133">Transmembrane helix</keyword>
<dbReference type="PANTHER" id="PTHR36442">
    <property type="entry name" value="CYCLIC-DI-AMP PHOSPHODIESTERASE PGPH"/>
    <property type="match status" value="1"/>
</dbReference>
<feature type="transmembrane region" description="Helical" evidence="1">
    <location>
        <begin position="395"/>
        <end position="417"/>
    </location>
</feature>
<accession>A0ABX2D973</accession>
<evidence type="ECO:0000313" key="4">
    <source>
        <dbReference type="Proteomes" id="UP000762110"/>
    </source>
</evidence>
<dbReference type="InterPro" id="IPR003607">
    <property type="entry name" value="HD/PDEase_dom"/>
</dbReference>
<dbReference type="InterPro" id="IPR006674">
    <property type="entry name" value="HD_domain"/>
</dbReference>
<name>A0ABX2D973_9SPHI</name>
<dbReference type="CDD" id="cd00077">
    <property type="entry name" value="HDc"/>
    <property type="match status" value="1"/>
</dbReference>
<dbReference type="Pfam" id="PF01966">
    <property type="entry name" value="HD"/>
    <property type="match status" value="1"/>
</dbReference>
<feature type="transmembrane region" description="Helical" evidence="1">
    <location>
        <begin position="271"/>
        <end position="293"/>
    </location>
</feature>
<evidence type="ECO:0000256" key="1">
    <source>
        <dbReference type="SAM" id="Phobius"/>
    </source>
</evidence>
<comment type="caution">
    <text evidence="3">The sequence shown here is derived from an EMBL/GenBank/DDBJ whole genome shotgun (WGS) entry which is preliminary data.</text>
</comment>
<feature type="transmembrane region" description="Helical" evidence="1">
    <location>
        <begin position="305"/>
        <end position="323"/>
    </location>
</feature>
<keyword evidence="1" id="KW-0472">Membrane</keyword>
<evidence type="ECO:0000313" key="3">
    <source>
        <dbReference type="EMBL" id="NQX30567.1"/>
    </source>
</evidence>
<feature type="transmembrane region" description="Helical" evidence="1">
    <location>
        <begin position="21"/>
        <end position="37"/>
    </location>
</feature>
<dbReference type="InterPro" id="IPR052722">
    <property type="entry name" value="PgpH_phosphodiesterase"/>
</dbReference>
<feature type="domain" description="HD/PDEase" evidence="2">
    <location>
        <begin position="479"/>
        <end position="636"/>
    </location>
</feature>
<dbReference type="Pfam" id="PF07697">
    <property type="entry name" value="7TMR-HDED"/>
    <property type="match status" value="1"/>
</dbReference>
<protein>
    <submittedName>
        <fullName evidence="3">HDIG domain-containing protein</fullName>
    </submittedName>
</protein>
<dbReference type="InterPro" id="IPR006675">
    <property type="entry name" value="HDIG_dom"/>
</dbReference>
<gene>
    <name evidence="3" type="ORF">HQN85_02440</name>
</gene>
<evidence type="ECO:0000259" key="2">
    <source>
        <dbReference type="SMART" id="SM00471"/>
    </source>
</evidence>